<feature type="non-terminal residue" evidence="2">
    <location>
        <position position="130"/>
    </location>
</feature>
<dbReference type="AlphaFoldDB" id="A0A699ZLA0"/>
<organism evidence="2 3">
    <name type="scientific">Haematococcus lacustris</name>
    <name type="common">Green alga</name>
    <name type="synonym">Haematococcus pluvialis</name>
    <dbReference type="NCBI Taxonomy" id="44745"/>
    <lineage>
        <taxon>Eukaryota</taxon>
        <taxon>Viridiplantae</taxon>
        <taxon>Chlorophyta</taxon>
        <taxon>core chlorophytes</taxon>
        <taxon>Chlorophyceae</taxon>
        <taxon>CS clade</taxon>
        <taxon>Chlamydomonadales</taxon>
        <taxon>Haematococcaceae</taxon>
        <taxon>Haematococcus</taxon>
    </lineage>
</organism>
<sequence length="130" mass="13497">MSAKPQPAPLASPSQARQRRWVLGEGRGPLLLDPSHTWCLCWEEHPARCHQGCSQVGGNLGPWLEDADRTTAPSGPLPLAAGQQQPAATSLSFAPAAAAPGAAASGPELQDSADLLGLVDSGSMLELQRQ</sequence>
<feature type="compositionally biased region" description="Pro residues" evidence="1">
    <location>
        <begin position="1"/>
        <end position="10"/>
    </location>
</feature>
<protein>
    <submittedName>
        <fullName evidence="2">Uncharacterized protein</fullName>
    </submittedName>
</protein>
<dbReference type="Proteomes" id="UP000485058">
    <property type="component" value="Unassembled WGS sequence"/>
</dbReference>
<feature type="compositionally biased region" description="Low complexity" evidence="1">
    <location>
        <begin position="77"/>
        <end position="89"/>
    </location>
</feature>
<proteinExistence type="predicted"/>
<gene>
    <name evidence="2" type="ORF">HaLaN_21056</name>
</gene>
<name>A0A699ZLA0_HAELA</name>
<feature type="region of interest" description="Disordered" evidence="1">
    <location>
        <begin position="64"/>
        <end position="89"/>
    </location>
</feature>
<dbReference type="EMBL" id="BLLF01002273">
    <property type="protein sequence ID" value="GFH23443.1"/>
    <property type="molecule type" value="Genomic_DNA"/>
</dbReference>
<comment type="caution">
    <text evidence="2">The sequence shown here is derived from an EMBL/GenBank/DDBJ whole genome shotgun (WGS) entry which is preliminary data.</text>
</comment>
<evidence type="ECO:0000313" key="2">
    <source>
        <dbReference type="EMBL" id="GFH23443.1"/>
    </source>
</evidence>
<evidence type="ECO:0000313" key="3">
    <source>
        <dbReference type="Proteomes" id="UP000485058"/>
    </source>
</evidence>
<keyword evidence="3" id="KW-1185">Reference proteome</keyword>
<reference evidence="2 3" key="1">
    <citation type="submission" date="2020-02" db="EMBL/GenBank/DDBJ databases">
        <title>Draft genome sequence of Haematococcus lacustris strain NIES-144.</title>
        <authorList>
            <person name="Morimoto D."/>
            <person name="Nakagawa S."/>
            <person name="Yoshida T."/>
            <person name="Sawayama S."/>
        </authorList>
    </citation>
    <scope>NUCLEOTIDE SEQUENCE [LARGE SCALE GENOMIC DNA]</scope>
    <source>
        <strain evidence="2 3">NIES-144</strain>
    </source>
</reference>
<feature type="region of interest" description="Disordered" evidence="1">
    <location>
        <begin position="1"/>
        <end position="21"/>
    </location>
</feature>
<evidence type="ECO:0000256" key="1">
    <source>
        <dbReference type="SAM" id="MobiDB-lite"/>
    </source>
</evidence>
<accession>A0A699ZLA0</accession>